<reference evidence="1 2" key="1">
    <citation type="journal article" date="2014" name="Nat. Commun.">
        <title>Molecular traces of alternative social organization in a termite genome.</title>
        <authorList>
            <person name="Terrapon N."/>
            <person name="Li C."/>
            <person name="Robertson H.M."/>
            <person name="Ji L."/>
            <person name="Meng X."/>
            <person name="Booth W."/>
            <person name="Chen Z."/>
            <person name="Childers C.P."/>
            <person name="Glastad K.M."/>
            <person name="Gokhale K."/>
            <person name="Gowin J."/>
            <person name="Gronenberg W."/>
            <person name="Hermansen R.A."/>
            <person name="Hu H."/>
            <person name="Hunt B.G."/>
            <person name="Huylmans A.K."/>
            <person name="Khalil S.M."/>
            <person name="Mitchell R.D."/>
            <person name="Munoz-Torres M.C."/>
            <person name="Mustard J.A."/>
            <person name="Pan H."/>
            <person name="Reese J.T."/>
            <person name="Scharf M.E."/>
            <person name="Sun F."/>
            <person name="Vogel H."/>
            <person name="Xiao J."/>
            <person name="Yang W."/>
            <person name="Yang Z."/>
            <person name="Yang Z."/>
            <person name="Zhou J."/>
            <person name="Zhu J."/>
            <person name="Brent C.S."/>
            <person name="Elsik C.G."/>
            <person name="Goodisman M.A."/>
            <person name="Liberles D.A."/>
            <person name="Roe R.M."/>
            <person name="Vargo E.L."/>
            <person name="Vilcinskas A."/>
            <person name="Wang J."/>
            <person name="Bornberg-Bauer E."/>
            <person name="Korb J."/>
            <person name="Zhang G."/>
            <person name="Liebig J."/>
        </authorList>
    </citation>
    <scope>NUCLEOTIDE SEQUENCE [LARGE SCALE GENOMIC DNA]</scope>
    <source>
        <tissue evidence="1">Whole organism</tissue>
    </source>
</reference>
<organism evidence="1 2">
    <name type="scientific">Zootermopsis nevadensis</name>
    <name type="common">Dampwood termite</name>
    <dbReference type="NCBI Taxonomy" id="136037"/>
    <lineage>
        <taxon>Eukaryota</taxon>
        <taxon>Metazoa</taxon>
        <taxon>Ecdysozoa</taxon>
        <taxon>Arthropoda</taxon>
        <taxon>Hexapoda</taxon>
        <taxon>Insecta</taxon>
        <taxon>Pterygota</taxon>
        <taxon>Neoptera</taxon>
        <taxon>Polyneoptera</taxon>
        <taxon>Dictyoptera</taxon>
        <taxon>Blattodea</taxon>
        <taxon>Blattoidea</taxon>
        <taxon>Termitoidae</taxon>
        <taxon>Termopsidae</taxon>
        <taxon>Zootermopsis</taxon>
    </lineage>
</organism>
<dbReference type="InParanoid" id="A0A067R2S6"/>
<gene>
    <name evidence="1" type="ORF">L798_10055</name>
</gene>
<proteinExistence type="predicted"/>
<accession>A0A067R2S6</accession>
<dbReference type="AlphaFoldDB" id="A0A067R2S6"/>
<dbReference type="STRING" id="136037.A0A067R2S6"/>
<evidence type="ECO:0000313" key="2">
    <source>
        <dbReference type="Proteomes" id="UP000027135"/>
    </source>
</evidence>
<evidence type="ECO:0000313" key="1">
    <source>
        <dbReference type="EMBL" id="KDR16340.1"/>
    </source>
</evidence>
<protein>
    <submittedName>
        <fullName evidence="1">Uncharacterized protein</fullName>
    </submittedName>
</protein>
<name>A0A067R2S6_ZOONE</name>
<dbReference type="Proteomes" id="UP000027135">
    <property type="component" value="Unassembled WGS sequence"/>
</dbReference>
<keyword evidence="2" id="KW-1185">Reference proteome</keyword>
<sequence length="84" mass="9396">MQSLSEAFVRFLENESRPQPQLRLLPEVQEVAQVNSRSDSPLSSAGSSQRRSPLLLSEVHLPTFTQFPLSRNSSSILKDVLKDS</sequence>
<dbReference type="EMBL" id="KK852799">
    <property type="protein sequence ID" value="KDR16340.1"/>
    <property type="molecule type" value="Genomic_DNA"/>
</dbReference>